<keyword evidence="2" id="KW-0813">Transport</keyword>
<evidence type="ECO:0000256" key="8">
    <source>
        <dbReference type="SAM" id="SignalP"/>
    </source>
</evidence>
<accession>A0ABX0XEB3</accession>
<sequence>MQRLLTCLALLVSVSLSAQTTISGYLTDAASGEPLLNATVLDVPSGKGAIANTYGFYSLTLPASSDTAVLRYSYLGYRNQEISLRLTGDESRNVQLSASADLQEIVVTSDRGERIEQQTQMSRTEVPVAQIKRIPALLGEVDILKTLQLLPGVQSGGEGATGLYVRGGSPGQNLVLLDGVPIYNVSHLLGIFSVFNADAVRSVALTKGGFPARYGGRLSSVLEINMKEGNLNEWEGEGSIGLISSKLTLSGPLQKGKTSILVSGRRTYADFIAKPIIKSAAAEEETDIDLSLYFYDLNAKLQHKINDEHRVFLSFYNGADVFGTEIEDRFETFGAGTDWGNLVTSARWNWEIDPKLFMNTTATYSRYDINIDASQDDGRETFEARYLSGIYDFGGKVDSDYIPNPDHYVRFGAGWTNHTYRPGAVSINATTGGEVDIDTLVGSQDDYGNEFQAYIEDDFRLGALKINAGLHASAFAVDDEFYTSLQPRLGLRYLLKNDLSLKGSFSTMQQYINLLTSESLSLPTDLWVPSTGRVKPQQSWQVATGVAKTIDNKFEISVEAYYKQMKNVVSFREGASFIRGVEDAWEDNVTQGDGEAYGLELFVQKKEGRFTGWLGYTLSWNWRQFDEINNGERFPFRYDRRHDLSVVGNYDLSDKVWVSGAFVYGTGNAVSLPTFGYQTAQRPDVPIREISSEIGFQEVGSSKNSFRMSNYHRLDVSISFRKEKKWGTRTWVVGAYNAYWHRNPYFLTAGEVTDCSSGGGCERRRRVREISILPIIPSVAYQFKF</sequence>
<comment type="subcellular location">
    <subcellularLocation>
        <location evidence="1">Cell outer membrane</location>
        <topology evidence="1">Multi-pass membrane protein</topology>
    </subcellularLocation>
</comment>
<dbReference type="PANTHER" id="PTHR30069:SF29">
    <property type="entry name" value="HEMOGLOBIN AND HEMOGLOBIN-HAPTOGLOBIN-BINDING PROTEIN 1-RELATED"/>
    <property type="match status" value="1"/>
</dbReference>
<dbReference type="InterPro" id="IPR036942">
    <property type="entry name" value="Beta-barrel_TonB_sf"/>
</dbReference>
<evidence type="ECO:0000256" key="6">
    <source>
        <dbReference type="ARBA" id="ARBA00023136"/>
    </source>
</evidence>
<evidence type="ECO:0000313" key="10">
    <source>
        <dbReference type="EMBL" id="NJC27654.1"/>
    </source>
</evidence>
<feature type="signal peptide" evidence="8">
    <location>
        <begin position="1"/>
        <end position="18"/>
    </location>
</feature>
<comment type="caution">
    <text evidence="10">The sequence shown here is derived from an EMBL/GenBank/DDBJ whole genome shotgun (WGS) entry which is preliminary data.</text>
</comment>
<keyword evidence="3" id="KW-1134">Transmembrane beta strand</keyword>
<name>A0ABX0XEB3_9BACT</name>
<dbReference type="Proteomes" id="UP000770785">
    <property type="component" value="Unassembled WGS sequence"/>
</dbReference>
<evidence type="ECO:0000256" key="4">
    <source>
        <dbReference type="ARBA" id="ARBA00022692"/>
    </source>
</evidence>
<evidence type="ECO:0000259" key="9">
    <source>
        <dbReference type="Pfam" id="PF07715"/>
    </source>
</evidence>
<keyword evidence="11" id="KW-1185">Reference proteome</keyword>
<dbReference type="PANTHER" id="PTHR30069">
    <property type="entry name" value="TONB-DEPENDENT OUTER MEMBRANE RECEPTOR"/>
    <property type="match status" value="1"/>
</dbReference>
<evidence type="ECO:0000256" key="3">
    <source>
        <dbReference type="ARBA" id="ARBA00022452"/>
    </source>
</evidence>
<keyword evidence="4" id="KW-0812">Transmembrane</keyword>
<keyword evidence="6" id="KW-0472">Membrane</keyword>
<organism evidence="10 11">
    <name type="scientific">Neolewinella antarctica</name>
    <dbReference type="NCBI Taxonomy" id="442734"/>
    <lineage>
        <taxon>Bacteria</taxon>
        <taxon>Pseudomonadati</taxon>
        <taxon>Bacteroidota</taxon>
        <taxon>Saprospiria</taxon>
        <taxon>Saprospirales</taxon>
        <taxon>Lewinellaceae</taxon>
        <taxon>Neolewinella</taxon>
    </lineage>
</organism>
<gene>
    <name evidence="10" type="ORF">GGR27_003171</name>
</gene>
<dbReference type="Pfam" id="PF13715">
    <property type="entry name" value="CarbopepD_reg_2"/>
    <property type="match status" value="1"/>
</dbReference>
<proteinExistence type="predicted"/>
<protein>
    <recommendedName>
        <fullName evidence="9">TonB-dependent receptor plug domain-containing protein</fullName>
    </recommendedName>
</protein>
<dbReference type="SUPFAM" id="SSF56935">
    <property type="entry name" value="Porins"/>
    <property type="match status" value="1"/>
</dbReference>
<dbReference type="Gene3D" id="2.40.170.20">
    <property type="entry name" value="TonB-dependent receptor, beta-barrel domain"/>
    <property type="match status" value="1"/>
</dbReference>
<keyword evidence="7" id="KW-0998">Cell outer membrane</keyword>
<dbReference type="RefSeq" id="WP_168038942.1">
    <property type="nucleotide sequence ID" value="NZ_JAATJH010000005.1"/>
</dbReference>
<evidence type="ECO:0000256" key="5">
    <source>
        <dbReference type="ARBA" id="ARBA00022729"/>
    </source>
</evidence>
<feature type="domain" description="TonB-dependent receptor plug" evidence="9">
    <location>
        <begin position="118"/>
        <end position="217"/>
    </location>
</feature>
<evidence type="ECO:0000256" key="2">
    <source>
        <dbReference type="ARBA" id="ARBA00022448"/>
    </source>
</evidence>
<dbReference type="SUPFAM" id="SSF49464">
    <property type="entry name" value="Carboxypeptidase regulatory domain-like"/>
    <property type="match status" value="1"/>
</dbReference>
<dbReference type="InterPro" id="IPR039426">
    <property type="entry name" value="TonB-dep_rcpt-like"/>
</dbReference>
<keyword evidence="5 8" id="KW-0732">Signal</keyword>
<feature type="chain" id="PRO_5045617942" description="TonB-dependent receptor plug domain-containing protein" evidence="8">
    <location>
        <begin position="19"/>
        <end position="785"/>
    </location>
</feature>
<dbReference type="Pfam" id="PF07715">
    <property type="entry name" value="Plug"/>
    <property type="match status" value="1"/>
</dbReference>
<dbReference type="InterPro" id="IPR012910">
    <property type="entry name" value="Plug_dom"/>
</dbReference>
<evidence type="ECO:0000313" key="11">
    <source>
        <dbReference type="Proteomes" id="UP000770785"/>
    </source>
</evidence>
<dbReference type="InterPro" id="IPR008969">
    <property type="entry name" value="CarboxyPept-like_regulatory"/>
</dbReference>
<dbReference type="EMBL" id="JAATJH010000005">
    <property type="protein sequence ID" value="NJC27654.1"/>
    <property type="molecule type" value="Genomic_DNA"/>
</dbReference>
<dbReference type="Gene3D" id="2.60.40.1120">
    <property type="entry name" value="Carboxypeptidase-like, regulatory domain"/>
    <property type="match status" value="1"/>
</dbReference>
<evidence type="ECO:0000256" key="1">
    <source>
        <dbReference type="ARBA" id="ARBA00004571"/>
    </source>
</evidence>
<evidence type="ECO:0000256" key="7">
    <source>
        <dbReference type="ARBA" id="ARBA00023237"/>
    </source>
</evidence>
<dbReference type="Gene3D" id="2.170.130.10">
    <property type="entry name" value="TonB-dependent receptor, plug domain"/>
    <property type="match status" value="1"/>
</dbReference>
<dbReference type="InterPro" id="IPR037066">
    <property type="entry name" value="Plug_dom_sf"/>
</dbReference>
<reference evidence="10 11" key="1">
    <citation type="submission" date="2020-03" db="EMBL/GenBank/DDBJ databases">
        <title>Genomic Encyclopedia of Type Strains, Phase IV (KMG-IV): sequencing the most valuable type-strain genomes for metagenomic binning, comparative biology and taxonomic classification.</title>
        <authorList>
            <person name="Goeker M."/>
        </authorList>
    </citation>
    <scope>NUCLEOTIDE SEQUENCE [LARGE SCALE GENOMIC DNA]</scope>
    <source>
        <strain evidence="10 11">DSM 105096</strain>
    </source>
</reference>